<evidence type="ECO:0000256" key="2">
    <source>
        <dbReference type="ARBA" id="ARBA00012224"/>
    </source>
</evidence>
<keyword evidence="3" id="KW-0663">Pyridoxal phosphate</keyword>
<organism evidence="7 8">
    <name type="scientific">Pelagirhabdus alkalitolerans</name>
    <dbReference type="NCBI Taxonomy" id="1612202"/>
    <lineage>
        <taxon>Bacteria</taxon>
        <taxon>Bacillati</taxon>
        <taxon>Bacillota</taxon>
        <taxon>Bacilli</taxon>
        <taxon>Bacillales</taxon>
        <taxon>Bacillaceae</taxon>
        <taxon>Pelagirhabdus</taxon>
    </lineage>
</organism>
<dbReference type="CDD" id="cd00609">
    <property type="entry name" value="AAT_like"/>
    <property type="match status" value="1"/>
</dbReference>
<dbReference type="InterPro" id="IPR004839">
    <property type="entry name" value="Aminotransferase_I/II_large"/>
</dbReference>
<evidence type="ECO:0000313" key="7">
    <source>
        <dbReference type="EMBL" id="SDC46812.1"/>
    </source>
</evidence>
<evidence type="ECO:0000256" key="1">
    <source>
        <dbReference type="ARBA" id="ARBA00001933"/>
    </source>
</evidence>
<dbReference type="Proteomes" id="UP000242949">
    <property type="component" value="Unassembled WGS sequence"/>
</dbReference>
<dbReference type="AlphaFoldDB" id="A0A1G6LU67"/>
<dbReference type="InterPro" id="IPR051798">
    <property type="entry name" value="Class-II_PLP-Dep_Aminotrans"/>
</dbReference>
<dbReference type="NCBIfam" id="TIGR04350">
    <property type="entry name" value="C_S_lyase_PatB"/>
    <property type="match status" value="1"/>
</dbReference>
<evidence type="ECO:0000256" key="3">
    <source>
        <dbReference type="ARBA" id="ARBA00022898"/>
    </source>
</evidence>
<dbReference type="SUPFAM" id="SSF53383">
    <property type="entry name" value="PLP-dependent transferases"/>
    <property type="match status" value="1"/>
</dbReference>
<dbReference type="OrthoDB" id="9802872at2"/>
<dbReference type="Pfam" id="PF00155">
    <property type="entry name" value="Aminotran_1_2"/>
    <property type="match status" value="1"/>
</dbReference>
<evidence type="ECO:0000256" key="4">
    <source>
        <dbReference type="ARBA" id="ARBA00023239"/>
    </source>
</evidence>
<dbReference type="GO" id="GO:0030170">
    <property type="term" value="F:pyridoxal phosphate binding"/>
    <property type="evidence" value="ECO:0007669"/>
    <property type="project" value="InterPro"/>
</dbReference>
<evidence type="ECO:0000256" key="5">
    <source>
        <dbReference type="ARBA" id="ARBA00037974"/>
    </source>
</evidence>
<name>A0A1G6LU67_9BACI</name>
<protein>
    <recommendedName>
        <fullName evidence="2">cysteine-S-conjugate beta-lyase</fullName>
        <ecNumber evidence="2">4.4.1.13</ecNumber>
    </recommendedName>
</protein>
<dbReference type="InterPro" id="IPR015421">
    <property type="entry name" value="PyrdxlP-dep_Trfase_major"/>
</dbReference>
<keyword evidence="8" id="KW-1185">Reference proteome</keyword>
<dbReference type="STRING" id="1612202.SAMN05421734_10971"/>
<dbReference type="Gene3D" id="3.40.640.10">
    <property type="entry name" value="Type I PLP-dependent aspartate aminotransferase-like (Major domain)"/>
    <property type="match status" value="1"/>
</dbReference>
<dbReference type="RefSeq" id="WP_090796647.1">
    <property type="nucleotide sequence ID" value="NZ_FMYI01000009.1"/>
</dbReference>
<sequence>MSSFETLPNRENTRSVKWDRRKDVFGSESVHPMWVADMDLEIADPIKQALVERVHHGVFGYTLPDAALNQLIVNWIDKQHDWKVDTESIIYSPGVLQTIHMAILTQTEPGDRVLIQTPVYPPFHSIVENHGRELVKHSLVLENGRYTIDFNGLEEMFKTGIKAMIFCSPHNPVGRVWTRDELEQLLKLAHDYNVLIISDDIHADITFDEHQHLPLGKLAPQMSDQLITCLSPTKTFNLAGLQVSYAVIEDKAMRETIQEAFKRYGVMMLNTLGLTALESAYQEGDKWLEDLRELLHTNRKLVEEAFQDRSDINVLRAEGTYLLWLDCRNMNLTQEELKRFMEKEAKVGLNNGTTFGDEGEGFMRLNIASPTHFIKEGLDKIIHALNHK</sequence>
<dbReference type="PANTHER" id="PTHR43525:SF1">
    <property type="entry name" value="PROTEIN MALY"/>
    <property type="match status" value="1"/>
</dbReference>
<dbReference type="EMBL" id="FMYI01000009">
    <property type="protein sequence ID" value="SDC46812.1"/>
    <property type="molecule type" value="Genomic_DNA"/>
</dbReference>
<dbReference type="InterPro" id="IPR015422">
    <property type="entry name" value="PyrdxlP-dep_Trfase_small"/>
</dbReference>
<evidence type="ECO:0000313" key="8">
    <source>
        <dbReference type="Proteomes" id="UP000242949"/>
    </source>
</evidence>
<dbReference type="InterPro" id="IPR015424">
    <property type="entry name" value="PyrdxlP-dep_Trfase"/>
</dbReference>
<accession>A0A1G6LU67</accession>
<proteinExistence type="inferred from homology"/>
<dbReference type="InterPro" id="IPR027619">
    <property type="entry name" value="C-S_lyase_PatB-like"/>
</dbReference>
<feature type="domain" description="Aminotransferase class I/classII large" evidence="6">
    <location>
        <begin position="46"/>
        <end position="371"/>
    </location>
</feature>
<comment type="cofactor">
    <cofactor evidence="1">
        <name>pyridoxal 5'-phosphate</name>
        <dbReference type="ChEBI" id="CHEBI:597326"/>
    </cofactor>
</comment>
<reference evidence="8" key="1">
    <citation type="submission" date="2016-09" db="EMBL/GenBank/DDBJ databases">
        <authorList>
            <person name="Varghese N."/>
            <person name="Submissions S."/>
        </authorList>
    </citation>
    <scope>NUCLEOTIDE SEQUENCE [LARGE SCALE GENOMIC DNA]</scope>
    <source>
        <strain evidence="8">S5</strain>
    </source>
</reference>
<dbReference type="GO" id="GO:0047804">
    <property type="term" value="F:cysteine-S-conjugate beta-lyase activity"/>
    <property type="evidence" value="ECO:0007669"/>
    <property type="project" value="UniProtKB-EC"/>
</dbReference>
<dbReference type="EC" id="4.4.1.13" evidence="2"/>
<dbReference type="Gene3D" id="3.90.1150.10">
    <property type="entry name" value="Aspartate Aminotransferase, domain 1"/>
    <property type="match status" value="1"/>
</dbReference>
<comment type="similarity">
    <text evidence="5">Belongs to the class-II pyridoxal-phosphate-dependent aminotransferase family. MalY/PatB cystathionine beta-lyase subfamily.</text>
</comment>
<dbReference type="PANTHER" id="PTHR43525">
    <property type="entry name" value="PROTEIN MALY"/>
    <property type="match status" value="1"/>
</dbReference>
<gene>
    <name evidence="7" type="ORF">SAMN05421734_10971</name>
</gene>
<evidence type="ECO:0000259" key="6">
    <source>
        <dbReference type="Pfam" id="PF00155"/>
    </source>
</evidence>
<keyword evidence="4 7" id="KW-0456">Lyase</keyword>